<evidence type="ECO:0000313" key="1">
    <source>
        <dbReference type="EMBL" id="PON57555.1"/>
    </source>
</evidence>
<reference evidence="2" key="1">
    <citation type="submission" date="2016-06" db="EMBL/GenBank/DDBJ databases">
        <title>Parallel loss of symbiosis genes in relatives of nitrogen-fixing non-legume Parasponia.</title>
        <authorList>
            <person name="Van Velzen R."/>
            <person name="Holmer R."/>
            <person name="Bu F."/>
            <person name="Rutten L."/>
            <person name="Van Zeijl A."/>
            <person name="Liu W."/>
            <person name="Santuari L."/>
            <person name="Cao Q."/>
            <person name="Sharma T."/>
            <person name="Shen D."/>
            <person name="Roswanjaya Y."/>
            <person name="Wardhani T."/>
            <person name="Kalhor M.S."/>
            <person name="Jansen J."/>
            <person name="Van den Hoogen J."/>
            <person name="Gungor B."/>
            <person name="Hartog M."/>
            <person name="Hontelez J."/>
            <person name="Verver J."/>
            <person name="Yang W.-C."/>
            <person name="Schijlen E."/>
            <person name="Repin R."/>
            <person name="Schilthuizen M."/>
            <person name="Schranz E."/>
            <person name="Heidstra R."/>
            <person name="Miyata K."/>
            <person name="Fedorova E."/>
            <person name="Kohlen W."/>
            <person name="Bisseling T."/>
            <person name="Smit S."/>
            <person name="Geurts R."/>
        </authorList>
    </citation>
    <scope>NUCLEOTIDE SEQUENCE [LARGE SCALE GENOMIC DNA]</scope>
    <source>
        <strain evidence="2">cv. WU1-14</strain>
    </source>
</reference>
<protein>
    <submittedName>
        <fullName evidence="1">Uncharacterized protein</fullName>
    </submittedName>
</protein>
<organism evidence="1 2">
    <name type="scientific">Parasponia andersonii</name>
    <name type="common">Sponia andersonii</name>
    <dbReference type="NCBI Taxonomy" id="3476"/>
    <lineage>
        <taxon>Eukaryota</taxon>
        <taxon>Viridiplantae</taxon>
        <taxon>Streptophyta</taxon>
        <taxon>Embryophyta</taxon>
        <taxon>Tracheophyta</taxon>
        <taxon>Spermatophyta</taxon>
        <taxon>Magnoliopsida</taxon>
        <taxon>eudicotyledons</taxon>
        <taxon>Gunneridae</taxon>
        <taxon>Pentapetalae</taxon>
        <taxon>rosids</taxon>
        <taxon>fabids</taxon>
        <taxon>Rosales</taxon>
        <taxon>Cannabaceae</taxon>
        <taxon>Parasponia</taxon>
    </lineage>
</organism>
<gene>
    <name evidence="1" type="ORF">PanWU01x14_172750</name>
</gene>
<proteinExistence type="predicted"/>
<dbReference type="Proteomes" id="UP000237105">
    <property type="component" value="Unassembled WGS sequence"/>
</dbReference>
<keyword evidence="2" id="KW-1185">Reference proteome</keyword>
<dbReference type="AlphaFoldDB" id="A0A2P5C987"/>
<comment type="caution">
    <text evidence="1">The sequence shown here is derived from an EMBL/GenBank/DDBJ whole genome shotgun (WGS) entry which is preliminary data.</text>
</comment>
<evidence type="ECO:0000313" key="2">
    <source>
        <dbReference type="Proteomes" id="UP000237105"/>
    </source>
</evidence>
<dbReference type="EMBL" id="JXTB01000158">
    <property type="protein sequence ID" value="PON57555.1"/>
    <property type="molecule type" value="Genomic_DNA"/>
</dbReference>
<sequence>MARLILRWSQLRFGGVAMVLAIVDPLHHFRLLLKRAMRFWFGVPNSTVTAKFSSEAAQVETL</sequence>
<name>A0A2P5C987_PARAD</name>
<accession>A0A2P5C987</accession>